<comment type="caution">
    <text evidence="1">The sequence shown here is derived from an EMBL/GenBank/DDBJ whole genome shotgun (WGS) entry which is preliminary data.</text>
</comment>
<organism evidence="1 2">
    <name type="scientific">Victivallis lenta</name>
    <dbReference type="NCBI Taxonomy" id="2606640"/>
    <lineage>
        <taxon>Bacteria</taxon>
        <taxon>Pseudomonadati</taxon>
        <taxon>Lentisphaerota</taxon>
        <taxon>Lentisphaeria</taxon>
        <taxon>Victivallales</taxon>
        <taxon>Victivallaceae</taxon>
        <taxon>Victivallis</taxon>
    </lineage>
</organism>
<accession>A0A844FZU2</accession>
<dbReference type="Pfam" id="PF20329">
    <property type="entry name" value="DUF6624"/>
    <property type="match status" value="1"/>
</dbReference>
<proteinExistence type="predicted"/>
<keyword evidence="2" id="KW-1185">Reference proteome</keyword>
<evidence type="ECO:0000313" key="1">
    <source>
        <dbReference type="EMBL" id="MST95868.1"/>
    </source>
</evidence>
<dbReference type="AlphaFoldDB" id="A0A844FZU2"/>
<name>A0A844FZU2_9BACT</name>
<protein>
    <submittedName>
        <fullName evidence="1">Uncharacterized protein</fullName>
    </submittedName>
</protein>
<dbReference type="Proteomes" id="UP000435649">
    <property type="component" value="Unassembled WGS sequence"/>
</dbReference>
<reference evidence="1 2" key="1">
    <citation type="submission" date="2019-08" db="EMBL/GenBank/DDBJ databases">
        <title>In-depth cultivation of the pig gut microbiome towards novel bacterial diversity and tailored functional studies.</title>
        <authorList>
            <person name="Wylensek D."/>
            <person name="Hitch T.C.A."/>
            <person name="Clavel T."/>
        </authorList>
    </citation>
    <scope>NUCLEOTIDE SEQUENCE [LARGE SCALE GENOMIC DNA]</scope>
    <source>
        <strain evidence="1 2">BBE-744-WT-12</strain>
    </source>
</reference>
<dbReference type="EMBL" id="VUNS01000002">
    <property type="protein sequence ID" value="MST95868.1"/>
    <property type="molecule type" value="Genomic_DNA"/>
</dbReference>
<sequence>MDADFRMIAEELVRRREHDFSVRERLLEAGRLNDGYDPEMEAVHLGNAAWLEAVVEKYGYPTIGRVGADASNAAWLIIQHAISRPAFLRRMLAVLRSQPEHEADPKNAAYLEDRIRMYEGKPQRYGTQFDRDDDGLLSPVPCDDPALVDRRRAALGLPPLAEVTAEMRKRDTRRPTREELERHRARCRAWLIETGWRIPPQENSR</sequence>
<gene>
    <name evidence="1" type="ORF">FYJ85_02265</name>
</gene>
<evidence type="ECO:0000313" key="2">
    <source>
        <dbReference type="Proteomes" id="UP000435649"/>
    </source>
</evidence>
<dbReference type="InterPro" id="IPR046732">
    <property type="entry name" value="DUF6624"/>
</dbReference>
<dbReference type="RefSeq" id="WP_154416863.1">
    <property type="nucleotide sequence ID" value="NZ_VUNS01000002.1"/>
</dbReference>